<dbReference type="GO" id="GO:0046872">
    <property type="term" value="F:metal ion binding"/>
    <property type="evidence" value="ECO:0007669"/>
    <property type="project" value="InterPro"/>
</dbReference>
<dbReference type="Pfam" id="PF00403">
    <property type="entry name" value="HMA"/>
    <property type="match status" value="1"/>
</dbReference>
<gene>
    <name evidence="2" type="ORF">PM02_17700</name>
</gene>
<dbReference type="RefSeq" id="WP_037911050.1">
    <property type="nucleotide sequence ID" value="NZ_JEMU01000020.1"/>
</dbReference>
<dbReference type="Gene3D" id="3.30.70.100">
    <property type="match status" value="1"/>
</dbReference>
<dbReference type="InterPro" id="IPR006121">
    <property type="entry name" value="HMA_dom"/>
</dbReference>
<name>A0A061SR74_9RHOB</name>
<evidence type="ECO:0000259" key="1">
    <source>
        <dbReference type="PROSITE" id="PS50846"/>
    </source>
</evidence>
<dbReference type="STRING" id="83219.PM02_17700"/>
<keyword evidence="3" id="KW-1185">Reference proteome</keyword>
<evidence type="ECO:0000313" key="2">
    <source>
        <dbReference type="EMBL" id="KAJ01730.1"/>
    </source>
</evidence>
<feature type="domain" description="HMA" evidence="1">
    <location>
        <begin position="1"/>
        <end position="62"/>
    </location>
</feature>
<dbReference type="CDD" id="cd00371">
    <property type="entry name" value="HMA"/>
    <property type="match status" value="1"/>
</dbReference>
<dbReference type="PROSITE" id="PS50846">
    <property type="entry name" value="HMA_2"/>
    <property type="match status" value="1"/>
</dbReference>
<organism evidence="2 3">
    <name type="scientific">Sulfitobacter mediterraneus</name>
    <dbReference type="NCBI Taxonomy" id="83219"/>
    <lineage>
        <taxon>Bacteria</taxon>
        <taxon>Pseudomonadati</taxon>
        <taxon>Pseudomonadota</taxon>
        <taxon>Alphaproteobacteria</taxon>
        <taxon>Rhodobacterales</taxon>
        <taxon>Roseobacteraceae</taxon>
        <taxon>Sulfitobacter</taxon>
    </lineage>
</organism>
<protein>
    <submittedName>
        <fullName evidence="2">Heavy metal-binding protein</fullName>
    </submittedName>
</protein>
<evidence type="ECO:0000313" key="3">
    <source>
        <dbReference type="Proteomes" id="UP000027337"/>
    </source>
</evidence>
<dbReference type="EMBL" id="JEMU01000020">
    <property type="protein sequence ID" value="KAJ01730.1"/>
    <property type="molecule type" value="Genomic_DNA"/>
</dbReference>
<comment type="caution">
    <text evidence="2">The sequence shown here is derived from an EMBL/GenBank/DDBJ whole genome shotgun (WGS) entry which is preliminary data.</text>
</comment>
<dbReference type="InterPro" id="IPR036163">
    <property type="entry name" value="HMA_dom_sf"/>
</dbReference>
<accession>A0A061SR74</accession>
<dbReference type="Proteomes" id="UP000027337">
    <property type="component" value="Unassembled WGS sequence"/>
</dbReference>
<dbReference type="AlphaFoldDB" id="A0A061SR74"/>
<dbReference type="eggNOG" id="COG2608">
    <property type="taxonomic scope" value="Bacteria"/>
</dbReference>
<reference evidence="2 3" key="1">
    <citation type="journal article" date="2014" name="Genome Announc.">
        <title>Draft Genome Sequences of Two Isolates of the Roseobacter Group, Sulfitobacter sp. Strains 3SOLIMAR09 and 1FIGIMAR09, from Harbors of Mallorca Island (Mediterranean Sea).</title>
        <authorList>
            <person name="Mas-Llado M."/>
            <person name="Pina-Villalonga J.M."/>
            <person name="Brunet-Galmes I."/>
            <person name="Nogales B."/>
            <person name="Bosch R."/>
        </authorList>
    </citation>
    <scope>NUCLEOTIDE SEQUENCE [LARGE SCALE GENOMIC DNA]</scope>
    <source>
        <strain evidence="2 3">1FIGIMAR09</strain>
    </source>
</reference>
<proteinExistence type="predicted"/>
<sequence>MKLHIPDMSCGHCVAIIEKAVKAADPSATVRPNLAAHAAEIETSVPSASIIAALEDAGYLSTEV</sequence>
<dbReference type="SUPFAM" id="SSF55008">
    <property type="entry name" value="HMA, heavy metal-associated domain"/>
    <property type="match status" value="1"/>
</dbReference>